<keyword evidence="1" id="KW-0472">Membrane</keyword>
<dbReference type="Proteomes" id="UP000019591">
    <property type="component" value="Plasmid EAL2_808p"/>
</dbReference>
<dbReference type="KEGG" id="eac:EAL2_808p03480"/>
<dbReference type="EMBL" id="CP007453">
    <property type="protein sequence ID" value="AHM57852.1"/>
    <property type="molecule type" value="Genomic_DNA"/>
</dbReference>
<keyword evidence="3" id="KW-1185">Reference proteome</keyword>
<feature type="transmembrane region" description="Helical" evidence="1">
    <location>
        <begin position="12"/>
        <end position="29"/>
    </location>
</feature>
<dbReference type="HOGENOM" id="CLU_3343790_0_0_9"/>
<keyword evidence="1" id="KW-0812">Transmembrane</keyword>
<geneLocation type="plasmid" evidence="2 3">
    <name>EAL2_808p</name>
</geneLocation>
<sequence length="37" mass="4427">MLIYEYYNISDNLLSIILCYDPILAYAVFMDESAFLW</sequence>
<evidence type="ECO:0000256" key="1">
    <source>
        <dbReference type="SAM" id="Phobius"/>
    </source>
</evidence>
<proteinExistence type="predicted"/>
<accession>W8TNX0</accession>
<reference evidence="2 3" key="1">
    <citation type="journal article" date="2014" name="Genome Announc.">
        <title>Complete Genome Sequence of Amino Acid-Utilizing Eubacterium acidaminophilum al-2 (DSM 3953).</title>
        <authorList>
            <person name="Poehlein A."/>
            <person name="Andreesen J.R."/>
            <person name="Daniel R."/>
        </authorList>
    </citation>
    <scope>NUCLEOTIDE SEQUENCE [LARGE SCALE GENOMIC DNA]</scope>
    <source>
        <strain evidence="2 3">DSM 3953</strain>
        <plasmid evidence="3">Plasmid EAL2_808p</plasmid>
    </source>
</reference>
<keyword evidence="2" id="KW-0614">Plasmid</keyword>
<gene>
    <name evidence="2" type="ORF">EAL2_808p03480</name>
</gene>
<name>W8TNX0_PEPAC</name>
<evidence type="ECO:0000313" key="3">
    <source>
        <dbReference type="Proteomes" id="UP000019591"/>
    </source>
</evidence>
<keyword evidence="1" id="KW-1133">Transmembrane helix</keyword>
<dbReference type="AlphaFoldDB" id="W8TNX0"/>
<protein>
    <submittedName>
        <fullName evidence="2">Uncharacterized protein</fullName>
    </submittedName>
</protein>
<evidence type="ECO:0000313" key="2">
    <source>
        <dbReference type="EMBL" id="AHM57852.1"/>
    </source>
</evidence>
<organism evidence="2 3">
    <name type="scientific">Peptoclostridium acidaminophilum DSM 3953</name>
    <dbReference type="NCBI Taxonomy" id="1286171"/>
    <lineage>
        <taxon>Bacteria</taxon>
        <taxon>Bacillati</taxon>
        <taxon>Bacillota</taxon>
        <taxon>Clostridia</taxon>
        <taxon>Peptostreptococcales</taxon>
        <taxon>Peptoclostridiaceae</taxon>
        <taxon>Peptoclostridium</taxon>
    </lineage>
</organism>